<evidence type="ECO:0000256" key="1">
    <source>
        <dbReference type="SAM" id="Phobius"/>
    </source>
</evidence>
<keyword evidence="1" id="KW-0812">Transmembrane</keyword>
<feature type="transmembrane region" description="Helical" evidence="1">
    <location>
        <begin position="71"/>
        <end position="97"/>
    </location>
</feature>
<keyword evidence="1" id="KW-1133">Transmembrane helix</keyword>
<organism evidence="2 3">
    <name type="scientific">Heterorhabditis bacteriophora</name>
    <name type="common">Entomopathogenic nematode worm</name>
    <dbReference type="NCBI Taxonomy" id="37862"/>
    <lineage>
        <taxon>Eukaryota</taxon>
        <taxon>Metazoa</taxon>
        <taxon>Ecdysozoa</taxon>
        <taxon>Nematoda</taxon>
        <taxon>Chromadorea</taxon>
        <taxon>Rhabditida</taxon>
        <taxon>Rhabditina</taxon>
        <taxon>Rhabditomorpha</taxon>
        <taxon>Strongyloidea</taxon>
        <taxon>Heterorhabditidae</taxon>
        <taxon>Heterorhabditis</taxon>
    </lineage>
</organism>
<evidence type="ECO:0000313" key="3">
    <source>
        <dbReference type="WBParaSite" id="Hba_09021"/>
    </source>
</evidence>
<dbReference type="AlphaFoldDB" id="A0A1I7WV00"/>
<feature type="transmembrane region" description="Helical" evidence="1">
    <location>
        <begin position="28"/>
        <end position="51"/>
    </location>
</feature>
<dbReference type="WBParaSite" id="Hba_09021">
    <property type="protein sequence ID" value="Hba_09021"/>
    <property type="gene ID" value="Hba_09021"/>
</dbReference>
<accession>A0A1I7WV00</accession>
<reference evidence="3" key="1">
    <citation type="submission" date="2016-11" db="UniProtKB">
        <authorList>
            <consortium name="WormBaseParasite"/>
        </authorList>
    </citation>
    <scope>IDENTIFICATION</scope>
</reference>
<sequence length="101" mass="11648">MECCSIGYVPMETTDPILKIVPMRMRSATVLVGGLICMLSYGSVYTFGNLLPYMVSFIRWKVNPQMTAGSMIWLQTLMNFVYFSNTNTNIIYIYIYIKYNP</sequence>
<keyword evidence="2" id="KW-1185">Reference proteome</keyword>
<keyword evidence="1" id="KW-0472">Membrane</keyword>
<name>A0A1I7WV00_HETBA</name>
<evidence type="ECO:0000313" key="2">
    <source>
        <dbReference type="Proteomes" id="UP000095283"/>
    </source>
</evidence>
<proteinExistence type="predicted"/>
<protein>
    <submittedName>
        <fullName evidence="3">Aa_trans domain-containing protein</fullName>
    </submittedName>
</protein>
<dbReference type="Proteomes" id="UP000095283">
    <property type="component" value="Unplaced"/>
</dbReference>